<name>A0A183DF51_9BILA</name>
<protein>
    <submittedName>
        <fullName evidence="3">Integrase catalytic domain-containing protein</fullName>
    </submittedName>
</protein>
<accession>A0A183DF51</accession>
<reference evidence="1 2" key="2">
    <citation type="submission" date="2018-11" db="EMBL/GenBank/DDBJ databases">
        <authorList>
            <consortium name="Pathogen Informatics"/>
        </authorList>
    </citation>
    <scope>NUCLEOTIDE SEQUENCE [LARGE SCALE GENOMIC DNA]</scope>
</reference>
<gene>
    <name evidence="1" type="ORF">GPUH_LOCUS7343</name>
</gene>
<dbReference type="WBParaSite" id="GPUH_0000735101-mRNA-1">
    <property type="protein sequence ID" value="GPUH_0000735101-mRNA-1"/>
    <property type="gene ID" value="GPUH_0000735101"/>
</dbReference>
<dbReference type="Proteomes" id="UP000271098">
    <property type="component" value="Unassembled WGS sequence"/>
</dbReference>
<evidence type="ECO:0000313" key="3">
    <source>
        <dbReference type="WBParaSite" id="GPUH_0000735101-mRNA-1"/>
    </source>
</evidence>
<dbReference type="EMBL" id="UYRT01018850">
    <property type="protein sequence ID" value="VDK58030.1"/>
    <property type="molecule type" value="Genomic_DNA"/>
</dbReference>
<proteinExistence type="predicted"/>
<evidence type="ECO:0000313" key="1">
    <source>
        <dbReference type="EMBL" id="VDK58030.1"/>
    </source>
</evidence>
<evidence type="ECO:0000313" key="2">
    <source>
        <dbReference type="Proteomes" id="UP000271098"/>
    </source>
</evidence>
<reference evidence="3" key="1">
    <citation type="submission" date="2016-06" db="UniProtKB">
        <authorList>
            <consortium name="WormBaseParasite"/>
        </authorList>
    </citation>
    <scope>IDENTIFICATION</scope>
</reference>
<sequence length="83" mass="9311">MHHSSHKCDILALEVQKVVQSYGMSVVDSGFNEPRNGRLQQQNQQTASVHASVSLLIREMGHLSMHFRQQLRNVSLSDSPDSP</sequence>
<keyword evidence="2" id="KW-1185">Reference proteome</keyword>
<dbReference type="AlphaFoldDB" id="A0A183DF51"/>
<organism evidence="3">
    <name type="scientific">Gongylonema pulchrum</name>
    <dbReference type="NCBI Taxonomy" id="637853"/>
    <lineage>
        <taxon>Eukaryota</taxon>
        <taxon>Metazoa</taxon>
        <taxon>Ecdysozoa</taxon>
        <taxon>Nematoda</taxon>
        <taxon>Chromadorea</taxon>
        <taxon>Rhabditida</taxon>
        <taxon>Spirurina</taxon>
        <taxon>Spiruromorpha</taxon>
        <taxon>Spiruroidea</taxon>
        <taxon>Gongylonematidae</taxon>
        <taxon>Gongylonema</taxon>
    </lineage>
</organism>